<evidence type="ECO:0000313" key="2">
    <source>
        <dbReference type="EMBL" id="CAI4037547.1"/>
    </source>
</evidence>
<keyword evidence="1" id="KW-0732">Signal</keyword>
<accession>A0AA35NEB0</accession>
<protein>
    <submittedName>
        <fullName evidence="2">Uncharacterized protein</fullName>
    </submittedName>
</protein>
<organism evidence="2 3">
    <name type="scientific">Saccharomyces mikatae IFO 1815</name>
    <dbReference type="NCBI Taxonomy" id="226126"/>
    <lineage>
        <taxon>Eukaryota</taxon>
        <taxon>Fungi</taxon>
        <taxon>Dikarya</taxon>
        <taxon>Ascomycota</taxon>
        <taxon>Saccharomycotina</taxon>
        <taxon>Saccharomycetes</taxon>
        <taxon>Saccharomycetales</taxon>
        <taxon>Saccharomycetaceae</taxon>
        <taxon>Saccharomyces</taxon>
    </lineage>
</organism>
<dbReference type="RefSeq" id="XP_056080664.1">
    <property type="nucleotide sequence ID" value="XM_056225820.1"/>
</dbReference>
<evidence type="ECO:0000256" key="1">
    <source>
        <dbReference type="SAM" id="SignalP"/>
    </source>
</evidence>
<dbReference type="GeneID" id="80916760"/>
<proteinExistence type="predicted"/>
<dbReference type="Proteomes" id="UP001161438">
    <property type="component" value="Chromosome 3"/>
</dbReference>
<feature type="chain" id="PRO_5041315731" evidence="1">
    <location>
        <begin position="20"/>
        <end position="307"/>
    </location>
</feature>
<evidence type="ECO:0000313" key="3">
    <source>
        <dbReference type="Proteomes" id="UP001161438"/>
    </source>
</evidence>
<dbReference type="EMBL" id="OX365759">
    <property type="protein sequence ID" value="CAI4037547.1"/>
    <property type="molecule type" value="Genomic_DNA"/>
</dbReference>
<name>A0AA35NEB0_SACMI</name>
<gene>
    <name evidence="2" type="primary">SMKI03G0200</name>
    <name evidence="2" type="ORF">SMKI_03G0200</name>
</gene>
<feature type="signal peptide" evidence="1">
    <location>
        <begin position="1"/>
        <end position="19"/>
    </location>
</feature>
<reference evidence="2" key="1">
    <citation type="submission" date="2022-10" db="EMBL/GenBank/DDBJ databases">
        <authorList>
            <person name="Byrne P K."/>
        </authorList>
    </citation>
    <scope>NUCLEOTIDE SEQUENCE</scope>
    <source>
        <strain evidence="2">IFO1815</strain>
    </source>
</reference>
<dbReference type="AlphaFoldDB" id="A0AA35NEB0"/>
<keyword evidence="3" id="KW-1185">Reference proteome</keyword>
<sequence>MFSKYSVLLSSVLVTLVAAASTVDLDALLLVPGVESHNGVDTLFSKKNFHWKTFAESIAPAIVNSSIIFLDVSSGVAAGNVKSRTIMYDSEETYYDWEQYQVVTSGDWETEWAPVSECIWREEKDQGDDAPDRIPVSVPYHWVSEYSIVDYDTEANVDNIDFRLIKAVLNKRNWLERINETVSQSSIMVAPMIKSSDVLQLWYSKKMVWANAQRQYCSACLRGHQCGAWSRYYHVDAPTYDEPLAFYMIKLTEDELQCPNKRYATAVEPVRINIEGEPNFFIPLHDENEPEEKSIWNSLKKMLSKRS</sequence>